<evidence type="ECO:0000259" key="4">
    <source>
        <dbReference type="PROSITE" id="PS50853"/>
    </source>
</evidence>
<evidence type="ECO:0000256" key="3">
    <source>
        <dbReference type="SAM" id="SignalP"/>
    </source>
</evidence>
<dbReference type="Gene3D" id="1.10.1130.10">
    <property type="entry name" value="Flavocytochrome C3, Chain A"/>
    <property type="match status" value="1"/>
</dbReference>
<feature type="region of interest" description="Disordered" evidence="2">
    <location>
        <begin position="1230"/>
        <end position="1270"/>
    </location>
</feature>
<reference evidence="5 6" key="1">
    <citation type="submission" date="2022-12" db="EMBL/GenBank/DDBJ databases">
        <title>Polyphasic characterization of Geotalea uranireducens NIT-SL11 newly isolated from a complex of sewage sludge and microbially reduced graphene oxide.</title>
        <authorList>
            <person name="Xie L."/>
            <person name="Yoshida N."/>
            <person name="Meng L."/>
        </authorList>
    </citation>
    <scope>NUCLEOTIDE SEQUENCE [LARGE SCALE GENOMIC DNA]</scope>
    <source>
        <strain evidence="5 6">NIT-SL11</strain>
    </source>
</reference>
<protein>
    <submittedName>
        <fullName evidence="5">Cytochrome C</fullName>
    </submittedName>
</protein>
<proteinExistence type="predicted"/>
<sequence>MKRFSLSAIQALMLALWATTAALAVDPPHDYGCMTCHNNLSDVSDLSNAAGIVNVCLSCHTPAITVKAFTPRDLANPFGSTALGVYTSGRKQTSHNWYAPVNVPAAGAAAPQLLSGPLSLNDTVNCGTCHDPHSNANGTFLRLANDKDQLCLDCHRARNTTDQTKGTHPVAVDYAAAVTARPAGFYATPRNANPANPTAAMKLGGGQVLCTTCHGVHFTDSNARTFDNASSATFGLLSSSAGYLLRTDLRGGTANEVNICTNCHAGKLAHNNKGQNIQCADCHAGHVDPGDGSRPNVWLVRRYMNYSAGIKLTSYRRPVFNQYTGAQSNFAGVYGVCQACHPVPPPGGSYPTEHASTDPNVCRGCHAHDSTTGSFSANCAGCHGFPPQQNSAGGPLGYATSSSYSYATSGVFKDESRTPHFAHAGKAPYAFGCSECHLGNRHATGNFQQVFIATTGILAASGGTVPTYNTAAPGTCANTYCHSNGAPVGGTTVYQSPTWANAKNSIIGTPNECSACHDASPPTNAHPGHLDNGFACAVCHAATVSGSTTIIAASKHVNGMKDVTFSGQGAIGGSGGYDAGGHQCANLYCHSNGKKGALIYVNPAAWNSGTTYGCNGCHGTSSPLGAPDYANGGAGTGTANSHYAHTIGAATTAVCANCHYLTADTVGGKLAANSLHLNGTINVNFNPAVAGANASYDPATGQCSNIACHGYGGAQWGSKAGCLACHSLSIGSRAAITPQFTGNSHHVQGISLSGEQCYQCHWEANADGSINHAYHHSGTPGAPVELVIYGAGSRPAAYVSGTTAVQYTANGSRTELAKINGHCLGCHSDRNSASQPFGDGKTPTAYAWDGTSVGAKYGDTGTTPWGKYSGTNVTPKSGLAKAYSAHGNAIANQGGWDLSETWTDRGTTANVLCFDCHNSHGSTVSGTTTSYASATTNGGILKDTLAGKGGYTLTYQPLAGGSTAAHNRYNPGAALCFDCHLNGTAASTPWGYTSTYGATKQIMGYLDSAYFGNGTFGNQLRYPYKATTPNMGGHFGASSPLTATPAHQIGGLCTPCHDPHGVSPTLGANKVYGVPLLKGTWVTSPYKEDVATADNQTYIGLGAMGEEAPRLSSAGKAAYQAAIATSYHIDQNTFSAASPGTMNATVNGVAQTDAQFGGLCLTCHGKQSLTDGTTHTWKDKNRIHESVKGWKTANSTIQHNYTCSKCHAPHNADLPRLMVSNCLDYRHRGRVANNPSPKISASYRGDEGSGSGSIPGSYTARNGGGDGWSSSSYSSSRTSFTCHENNDAGQAWNVKTPWYTSPGPAAPVPIAEPDATTVGASQITLQWNAATNPSGAALQYAVQVSASATFASIDYTSGWISGTSWTVTLGQGTWYWRVQARDAASTSLVSAWSAVDTFTLSATSSATAPSTPVLVNEGSNACSSSSGCAIALQWYAATIAGGGSSEYLVQVSSRSTFSSITASSGWISGTSWTATLGSGTWYWRVQARNAANPSLVSSWSAVDSFSVSQSSWSHH</sequence>
<dbReference type="Pfam" id="PF09698">
    <property type="entry name" value="GSu_C4xC__C2xCH"/>
    <property type="match status" value="2"/>
</dbReference>
<accession>A0ABM8EPC7</accession>
<dbReference type="SUPFAM" id="SSF48695">
    <property type="entry name" value="Multiheme cytochromes"/>
    <property type="match status" value="5"/>
</dbReference>
<feature type="signal peptide" evidence="3">
    <location>
        <begin position="1"/>
        <end position="24"/>
    </location>
</feature>
<dbReference type="SUPFAM" id="SSF49265">
    <property type="entry name" value="Fibronectin type III"/>
    <property type="match status" value="1"/>
</dbReference>
<dbReference type="InterPro" id="IPR036116">
    <property type="entry name" value="FN3_sf"/>
</dbReference>
<evidence type="ECO:0000256" key="2">
    <source>
        <dbReference type="SAM" id="MobiDB-lite"/>
    </source>
</evidence>
<keyword evidence="1 3" id="KW-0732">Signal</keyword>
<dbReference type="InterPro" id="IPR003961">
    <property type="entry name" value="FN3_dom"/>
</dbReference>
<dbReference type="NCBIfam" id="TIGR01904">
    <property type="entry name" value="GSu_C4xC__C2xCH"/>
    <property type="match status" value="3"/>
</dbReference>
<gene>
    <name evidence="5" type="ORF">GURASL_32390</name>
</gene>
<dbReference type="InterPro" id="IPR036280">
    <property type="entry name" value="Multihaem_cyt_sf"/>
</dbReference>
<dbReference type="EMBL" id="AP027151">
    <property type="protein sequence ID" value="BDV44316.1"/>
    <property type="molecule type" value="Genomic_DNA"/>
</dbReference>
<dbReference type="Proteomes" id="UP001317705">
    <property type="component" value="Chromosome"/>
</dbReference>
<dbReference type="PROSITE" id="PS50853">
    <property type="entry name" value="FN3"/>
    <property type="match status" value="1"/>
</dbReference>
<keyword evidence="6" id="KW-1185">Reference proteome</keyword>
<evidence type="ECO:0000313" key="5">
    <source>
        <dbReference type="EMBL" id="BDV44316.1"/>
    </source>
</evidence>
<name>A0ABM8EPC7_9BACT</name>
<dbReference type="InterPro" id="IPR051829">
    <property type="entry name" value="Multiheme_Cytochr_ET"/>
</dbReference>
<dbReference type="Gene3D" id="2.60.40.10">
    <property type="entry name" value="Immunoglobulins"/>
    <property type="match status" value="2"/>
</dbReference>
<organism evidence="5 6">
    <name type="scientific">Geotalea uraniireducens</name>
    <dbReference type="NCBI Taxonomy" id="351604"/>
    <lineage>
        <taxon>Bacteria</taxon>
        <taxon>Pseudomonadati</taxon>
        <taxon>Thermodesulfobacteriota</taxon>
        <taxon>Desulfuromonadia</taxon>
        <taxon>Geobacterales</taxon>
        <taxon>Geobacteraceae</taxon>
        <taxon>Geotalea</taxon>
    </lineage>
</organism>
<feature type="domain" description="Fibronectin type-III" evidence="4">
    <location>
        <begin position="1309"/>
        <end position="1403"/>
    </location>
</feature>
<dbReference type="CDD" id="cd00063">
    <property type="entry name" value="FN3"/>
    <property type="match status" value="1"/>
</dbReference>
<dbReference type="InterPro" id="IPR013783">
    <property type="entry name" value="Ig-like_fold"/>
</dbReference>
<dbReference type="InterPro" id="IPR010176">
    <property type="entry name" value="C4xCH_C2xCH_motif_GEOSU"/>
</dbReference>
<evidence type="ECO:0000256" key="1">
    <source>
        <dbReference type="ARBA" id="ARBA00022729"/>
    </source>
</evidence>
<dbReference type="Pfam" id="PF09699">
    <property type="entry name" value="Paired_CXXCH_1"/>
    <property type="match status" value="1"/>
</dbReference>
<evidence type="ECO:0000313" key="6">
    <source>
        <dbReference type="Proteomes" id="UP001317705"/>
    </source>
</evidence>
<dbReference type="InterPro" id="IPR010177">
    <property type="entry name" value="Paired_CXXCH_1"/>
</dbReference>
<dbReference type="PANTHER" id="PTHR35038">
    <property type="entry name" value="DISSIMILATORY SULFITE REDUCTASE SIRA"/>
    <property type="match status" value="1"/>
</dbReference>
<dbReference type="RefSeq" id="WP_282000421.1">
    <property type="nucleotide sequence ID" value="NZ_AP027151.1"/>
</dbReference>
<feature type="chain" id="PRO_5047119112" evidence="3">
    <location>
        <begin position="25"/>
        <end position="1515"/>
    </location>
</feature>
<dbReference type="Gene3D" id="3.90.10.10">
    <property type="entry name" value="Cytochrome C3"/>
    <property type="match status" value="1"/>
</dbReference>